<dbReference type="OrthoDB" id="3254696at2759"/>
<protein>
    <submittedName>
        <fullName evidence="1">Unplaced genomic scaffold scaffold_2551, whole genome shotgun sequence</fullName>
    </submittedName>
</protein>
<proteinExistence type="predicted"/>
<dbReference type="EMBL" id="KN827373">
    <property type="protein sequence ID" value="KIK76642.1"/>
    <property type="molecule type" value="Genomic_DNA"/>
</dbReference>
<accession>A0A0D0BZZ2</accession>
<dbReference type="AlphaFoldDB" id="A0A0D0BZZ2"/>
<reference evidence="1 2" key="1">
    <citation type="submission" date="2014-04" db="EMBL/GenBank/DDBJ databases">
        <authorList>
            <consortium name="DOE Joint Genome Institute"/>
            <person name="Kuo A."/>
            <person name="Kohler A."/>
            <person name="Jargeat P."/>
            <person name="Nagy L.G."/>
            <person name="Floudas D."/>
            <person name="Copeland A."/>
            <person name="Barry K.W."/>
            <person name="Cichocki N."/>
            <person name="Veneault-Fourrey C."/>
            <person name="LaButti K."/>
            <person name="Lindquist E.A."/>
            <person name="Lipzen A."/>
            <person name="Lundell T."/>
            <person name="Morin E."/>
            <person name="Murat C."/>
            <person name="Sun H."/>
            <person name="Tunlid A."/>
            <person name="Henrissat B."/>
            <person name="Grigoriev I.V."/>
            <person name="Hibbett D.S."/>
            <person name="Martin F."/>
            <person name="Nordberg H.P."/>
            <person name="Cantor M.N."/>
            <person name="Hua S.X."/>
        </authorList>
    </citation>
    <scope>NUCLEOTIDE SEQUENCE [LARGE SCALE GENOMIC DNA]</scope>
    <source>
        <strain evidence="1 2">Ve08.2h10</strain>
    </source>
</reference>
<dbReference type="GO" id="GO:0003677">
    <property type="term" value="F:DNA binding"/>
    <property type="evidence" value="ECO:0007669"/>
    <property type="project" value="InterPro"/>
</dbReference>
<gene>
    <name evidence="1" type="ORF">PAXRUDRAFT_169257</name>
</gene>
<sequence>GTPDPQATPQNHFNVNNLLTDGHLSAYKHKGGHLRPLTKSKLTTSLSSAAKRAGIKPLKGHSVRIVFTLKYLHRNVPFDVIKIKGRLASDAFLDHLPRHAQILARTYRLPLEGCLRYTIPPIRR</sequence>
<name>A0A0D0BZZ2_9AGAM</name>
<dbReference type="InParanoid" id="A0A0D0BZZ2"/>
<reference evidence="2" key="2">
    <citation type="submission" date="2015-01" db="EMBL/GenBank/DDBJ databases">
        <title>Evolutionary Origins and Diversification of the Mycorrhizal Mutualists.</title>
        <authorList>
            <consortium name="DOE Joint Genome Institute"/>
            <consortium name="Mycorrhizal Genomics Consortium"/>
            <person name="Kohler A."/>
            <person name="Kuo A."/>
            <person name="Nagy L.G."/>
            <person name="Floudas D."/>
            <person name="Copeland A."/>
            <person name="Barry K.W."/>
            <person name="Cichocki N."/>
            <person name="Veneault-Fourrey C."/>
            <person name="LaButti K."/>
            <person name="Lindquist E.A."/>
            <person name="Lipzen A."/>
            <person name="Lundell T."/>
            <person name="Morin E."/>
            <person name="Murat C."/>
            <person name="Riley R."/>
            <person name="Ohm R."/>
            <person name="Sun H."/>
            <person name="Tunlid A."/>
            <person name="Henrissat B."/>
            <person name="Grigoriev I.V."/>
            <person name="Hibbett D.S."/>
            <person name="Martin F."/>
        </authorList>
    </citation>
    <scope>NUCLEOTIDE SEQUENCE [LARGE SCALE GENOMIC DNA]</scope>
    <source>
        <strain evidence="2">Ve08.2h10</strain>
    </source>
</reference>
<dbReference type="HOGENOM" id="CLU_003292_1_3_1"/>
<evidence type="ECO:0000313" key="2">
    <source>
        <dbReference type="Proteomes" id="UP000054538"/>
    </source>
</evidence>
<dbReference type="STRING" id="930991.A0A0D0BZZ2"/>
<dbReference type="Proteomes" id="UP000054538">
    <property type="component" value="Unassembled WGS sequence"/>
</dbReference>
<dbReference type="InterPro" id="IPR011010">
    <property type="entry name" value="DNA_brk_join_enz"/>
</dbReference>
<keyword evidence="2" id="KW-1185">Reference proteome</keyword>
<feature type="non-terminal residue" evidence="1">
    <location>
        <position position="1"/>
    </location>
</feature>
<evidence type="ECO:0000313" key="1">
    <source>
        <dbReference type="EMBL" id="KIK76642.1"/>
    </source>
</evidence>
<dbReference type="SUPFAM" id="SSF56349">
    <property type="entry name" value="DNA breaking-rejoining enzymes"/>
    <property type="match status" value="1"/>
</dbReference>
<organism evidence="1 2">
    <name type="scientific">Paxillus rubicundulus Ve08.2h10</name>
    <dbReference type="NCBI Taxonomy" id="930991"/>
    <lineage>
        <taxon>Eukaryota</taxon>
        <taxon>Fungi</taxon>
        <taxon>Dikarya</taxon>
        <taxon>Basidiomycota</taxon>
        <taxon>Agaricomycotina</taxon>
        <taxon>Agaricomycetes</taxon>
        <taxon>Agaricomycetidae</taxon>
        <taxon>Boletales</taxon>
        <taxon>Paxilineae</taxon>
        <taxon>Paxillaceae</taxon>
        <taxon>Paxillus</taxon>
    </lineage>
</organism>